<feature type="binding site" evidence="10">
    <location>
        <position position="199"/>
    </location>
    <ligand>
        <name>Mg(2+)</name>
        <dbReference type="ChEBI" id="CHEBI:18420"/>
    </ligand>
</feature>
<feature type="binding site" evidence="10">
    <location>
        <position position="107"/>
    </location>
    <ligand>
        <name>ATP</name>
        <dbReference type="ChEBI" id="CHEBI:30616"/>
    </ligand>
</feature>
<gene>
    <name evidence="10" type="primary">sucC</name>
    <name evidence="12" type="ORF">CRV12_00235</name>
</gene>
<keyword evidence="4 10" id="KW-0479">Metal-binding</keyword>
<dbReference type="GO" id="GO:0006104">
    <property type="term" value="P:succinyl-CoA metabolic process"/>
    <property type="evidence" value="ECO:0007669"/>
    <property type="project" value="TreeGrafter"/>
</dbReference>
<dbReference type="Pfam" id="PF00549">
    <property type="entry name" value="Ligase_CoA"/>
    <property type="match status" value="1"/>
</dbReference>
<dbReference type="InterPro" id="IPR005809">
    <property type="entry name" value="Succ_CoA_ligase-like_bsu"/>
</dbReference>
<dbReference type="GO" id="GO:0004775">
    <property type="term" value="F:succinate-CoA ligase (ADP-forming) activity"/>
    <property type="evidence" value="ECO:0007669"/>
    <property type="project" value="UniProtKB-UniRule"/>
</dbReference>
<feature type="domain" description="ATP-grasp" evidence="11">
    <location>
        <begin position="9"/>
        <end position="229"/>
    </location>
</feature>
<comment type="function">
    <text evidence="10">Succinyl-CoA synthetase functions in the citric acid cycle (TCA), coupling the hydrolysis of succinyl-CoA to the synthesis of either ATP or GTP and thus represents the only step of substrate-level phosphorylation in the TCA. The beta subunit provides nucleotide specificity of the enzyme and binds the substrate succinate, while the binding sites for coenzyme A and phosphate are found in the alpha subunit.</text>
</comment>
<dbReference type="GO" id="GO:0006099">
    <property type="term" value="P:tricarboxylic acid cycle"/>
    <property type="evidence" value="ECO:0007669"/>
    <property type="project" value="UniProtKB-UniRule"/>
</dbReference>
<dbReference type="GO" id="GO:0000287">
    <property type="term" value="F:magnesium ion binding"/>
    <property type="evidence" value="ECO:0007669"/>
    <property type="project" value="UniProtKB-UniRule"/>
</dbReference>
<dbReference type="FunFam" id="3.30.470.20:FF:000002">
    <property type="entry name" value="Succinate--CoA ligase [ADP-forming] subunit beta"/>
    <property type="match status" value="1"/>
</dbReference>
<evidence type="ECO:0000313" key="13">
    <source>
        <dbReference type="Proteomes" id="UP000296153"/>
    </source>
</evidence>
<comment type="subunit">
    <text evidence="10">Heterotetramer of two alpha and two beta subunits.</text>
</comment>
<evidence type="ECO:0000256" key="5">
    <source>
        <dbReference type="ARBA" id="ARBA00022741"/>
    </source>
</evidence>
<keyword evidence="5 10" id="KW-0547">Nucleotide-binding</keyword>
<dbReference type="FunFam" id="3.30.1490.20:FF:000002">
    <property type="entry name" value="Succinate--CoA ligase [ADP-forming] subunit beta"/>
    <property type="match status" value="1"/>
</dbReference>
<dbReference type="Gene3D" id="3.30.470.20">
    <property type="entry name" value="ATP-grasp fold, B domain"/>
    <property type="match status" value="1"/>
</dbReference>
<dbReference type="GO" id="GO:0004776">
    <property type="term" value="F:succinate-CoA ligase (GDP-forming) activity"/>
    <property type="evidence" value="ECO:0007669"/>
    <property type="project" value="RHEA"/>
</dbReference>
<evidence type="ECO:0000256" key="9">
    <source>
        <dbReference type="ARBA" id="ARBA00052891"/>
    </source>
</evidence>
<evidence type="ECO:0000256" key="10">
    <source>
        <dbReference type="HAMAP-Rule" id="MF_00558"/>
    </source>
</evidence>
<name>A0A2P5T0H6_9GAMM</name>
<dbReference type="Proteomes" id="UP000296153">
    <property type="component" value="Unassembled WGS sequence"/>
</dbReference>
<dbReference type="HAMAP" id="MF_00558">
    <property type="entry name" value="Succ_CoA_beta"/>
    <property type="match status" value="1"/>
</dbReference>
<evidence type="ECO:0000256" key="8">
    <source>
        <dbReference type="ARBA" id="ARBA00050563"/>
    </source>
</evidence>
<comment type="catalytic activity">
    <reaction evidence="8">
        <text>succinate + ATP + CoA = succinyl-CoA + ADP + phosphate</text>
        <dbReference type="Rhea" id="RHEA:17661"/>
        <dbReference type="ChEBI" id="CHEBI:30031"/>
        <dbReference type="ChEBI" id="CHEBI:30616"/>
        <dbReference type="ChEBI" id="CHEBI:43474"/>
        <dbReference type="ChEBI" id="CHEBI:57287"/>
        <dbReference type="ChEBI" id="CHEBI:57292"/>
        <dbReference type="ChEBI" id="CHEBI:456216"/>
        <dbReference type="EC" id="6.2.1.5"/>
    </reaction>
    <physiologicalReaction direction="right-to-left" evidence="8">
        <dbReference type="Rhea" id="RHEA:17663"/>
    </physiologicalReaction>
</comment>
<dbReference type="InterPro" id="IPR017866">
    <property type="entry name" value="Succ-CoA_synthase_bsu_CS"/>
</dbReference>
<evidence type="ECO:0000256" key="3">
    <source>
        <dbReference type="ARBA" id="ARBA00022598"/>
    </source>
</evidence>
<feature type="binding site" evidence="10">
    <location>
        <begin position="53"/>
        <end position="55"/>
    </location>
    <ligand>
        <name>ATP</name>
        <dbReference type="ChEBI" id="CHEBI:30616"/>
    </ligand>
</feature>
<dbReference type="NCBIfam" id="NF001913">
    <property type="entry name" value="PRK00696.1"/>
    <property type="match status" value="1"/>
</dbReference>
<reference evidence="12 13" key="1">
    <citation type="journal article" date="2018" name="Genome Biol. Evol.">
        <title>Cladogenesis and Genomic Streamlining in Extracellular Endosymbionts of Tropical Stink Bugs.</title>
        <authorList>
            <person name="Otero-Bravo A."/>
            <person name="Goffredi S."/>
            <person name="Sabree Z.L."/>
        </authorList>
    </citation>
    <scope>NUCLEOTIDE SEQUENCE [LARGE SCALE GENOMIC DNA]</scope>
    <source>
        <strain evidence="12 13">SoEE</strain>
    </source>
</reference>
<dbReference type="GO" id="GO:0005524">
    <property type="term" value="F:ATP binding"/>
    <property type="evidence" value="ECO:0007669"/>
    <property type="project" value="UniProtKB-UniRule"/>
</dbReference>
<feature type="binding site" evidence="10">
    <location>
        <position position="46"/>
    </location>
    <ligand>
        <name>ATP</name>
        <dbReference type="ChEBI" id="CHEBI:30616"/>
    </ligand>
</feature>
<evidence type="ECO:0000256" key="7">
    <source>
        <dbReference type="ARBA" id="ARBA00022842"/>
    </source>
</evidence>
<comment type="caution">
    <text evidence="12">The sequence shown here is derived from an EMBL/GenBank/DDBJ whole genome shotgun (WGS) entry which is preliminary data.</text>
</comment>
<keyword evidence="6 10" id="KW-0067">ATP-binding</keyword>
<feature type="binding site" evidence="10">
    <location>
        <position position="102"/>
    </location>
    <ligand>
        <name>ATP</name>
        <dbReference type="ChEBI" id="CHEBI:30616"/>
    </ligand>
</feature>
<dbReference type="FunFam" id="3.40.50.261:FF:000001">
    <property type="entry name" value="Succinate--CoA ligase [ADP-forming] subunit beta"/>
    <property type="match status" value="1"/>
</dbReference>
<dbReference type="NCBIfam" id="TIGR01016">
    <property type="entry name" value="sucCoAbeta"/>
    <property type="match status" value="1"/>
</dbReference>
<keyword evidence="2 10" id="KW-0816">Tricarboxylic acid cycle</keyword>
<dbReference type="Gene3D" id="3.30.1490.20">
    <property type="entry name" value="ATP-grasp fold, A domain"/>
    <property type="match status" value="1"/>
</dbReference>
<feature type="binding site" evidence="10">
    <location>
        <position position="213"/>
    </location>
    <ligand>
        <name>Mg(2+)</name>
        <dbReference type="ChEBI" id="CHEBI:18420"/>
    </ligand>
</feature>
<dbReference type="InterPro" id="IPR005811">
    <property type="entry name" value="SUCC_ACL_C"/>
</dbReference>
<comment type="similarity">
    <text evidence="1 10">Belongs to the succinate/malate CoA ligase beta subunit family.</text>
</comment>
<dbReference type="PIRSF" id="PIRSF001554">
    <property type="entry name" value="SucCS_beta"/>
    <property type="match status" value="1"/>
</dbReference>
<sequence length="388" mass="43014">MNLHEYQSKYLLAKYDIPVPKGYICYDLAEAEEAYSKIKSSLFVLKCQVHAGGRGKAGGIKIANKKKDISDFFKKWYGKYLVTYQTDICGQLVNKILIEENTDINTELYLSAIVDRETYRVVFIASVKGGIEIEQTAKKTPNVIHTIKLDPITGPQQYQGRELAFKLGLIGKQVSQFIKIFMKLSIMFVENDFKLLEINPLVINKQGDLICLDSKLSIDSNALFRHPELSKMYDISQEDQKEANAIQNELNYVSLDGNIGCIVNGAGLAMGTMDIIKYYGGKPANFLDVGGSVTNEGVIEAFKIMLSDSNIKSILINIFGGIVRCDLIANGIIIAITKLNIKLPIIIRLEGNNAELGKQILINSGLNVFIVNELTQAVKLAVSSAENK</sequence>
<dbReference type="InterPro" id="IPR011761">
    <property type="entry name" value="ATP-grasp"/>
</dbReference>
<feature type="binding site" evidence="10">
    <location>
        <position position="99"/>
    </location>
    <ligand>
        <name>ATP</name>
        <dbReference type="ChEBI" id="CHEBI:30616"/>
    </ligand>
</feature>
<protein>
    <recommendedName>
        <fullName evidence="10">Succinate--CoA ligase [ADP-forming] subunit beta</fullName>
        <ecNumber evidence="10">6.2.1.5</ecNumber>
    </recommendedName>
    <alternativeName>
        <fullName evidence="10">Succinyl-CoA synthetase subunit beta</fullName>
        <shortName evidence="10">SCS-beta</shortName>
    </alternativeName>
</protein>
<accession>A0A2P5T0H6</accession>
<evidence type="ECO:0000256" key="4">
    <source>
        <dbReference type="ARBA" id="ARBA00022723"/>
    </source>
</evidence>
<comment type="cofactor">
    <cofactor evidence="10">
        <name>Mg(2+)</name>
        <dbReference type="ChEBI" id="CHEBI:18420"/>
    </cofactor>
    <text evidence="10">Binds 1 Mg(2+) ion per subunit.</text>
</comment>
<dbReference type="PANTHER" id="PTHR11815">
    <property type="entry name" value="SUCCINYL-COA SYNTHETASE BETA CHAIN"/>
    <property type="match status" value="1"/>
</dbReference>
<dbReference type="UniPathway" id="UPA00223">
    <property type="reaction ID" value="UER00999"/>
</dbReference>
<dbReference type="InterPro" id="IPR013650">
    <property type="entry name" value="ATP-grasp_succ-CoA_synth-type"/>
</dbReference>
<dbReference type="RefSeq" id="WP_136130670.1">
    <property type="nucleotide sequence ID" value="NZ_PDKT01000001.1"/>
</dbReference>
<comment type="pathway">
    <text evidence="10">Carbohydrate metabolism; tricarboxylic acid cycle; succinate from succinyl-CoA (ligase route): step 1/1.</text>
</comment>
<organism evidence="12 13">
    <name type="scientific">Candidatus Pantoea edessiphila</name>
    <dbReference type="NCBI Taxonomy" id="2044610"/>
    <lineage>
        <taxon>Bacteria</taxon>
        <taxon>Pseudomonadati</taxon>
        <taxon>Pseudomonadota</taxon>
        <taxon>Gammaproteobacteria</taxon>
        <taxon>Enterobacterales</taxon>
        <taxon>Erwiniaceae</taxon>
        <taxon>Pantoea</taxon>
    </lineage>
</organism>
<keyword evidence="3 10" id="KW-0436">Ligase</keyword>
<evidence type="ECO:0000313" key="12">
    <source>
        <dbReference type="EMBL" id="PPI88060.1"/>
    </source>
</evidence>
<evidence type="ECO:0000256" key="6">
    <source>
        <dbReference type="ARBA" id="ARBA00022840"/>
    </source>
</evidence>
<dbReference type="Pfam" id="PF08442">
    <property type="entry name" value="ATP-grasp_2"/>
    <property type="match status" value="1"/>
</dbReference>
<keyword evidence="7 10" id="KW-0460">Magnesium</keyword>
<dbReference type="InterPro" id="IPR016102">
    <property type="entry name" value="Succinyl-CoA_synth-like"/>
</dbReference>
<dbReference type="PROSITE" id="PS01217">
    <property type="entry name" value="SUCCINYL_COA_LIG_3"/>
    <property type="match status" value="1"/>
</dbReference>
<comment type="catalytic activity">
    <reaction evidence="9">
        <text>GTP + succinate + CoA = succinyl-CoA + GDP + phosphate</text>
        <dbReference type="Rhea" id="RHEA:22120"/>
        <dbReference type="ChEBI" id="CHEBI:30031"/>
        <dbReference type="ChEBI" id="CHEBI:37565"/>
        <dbReference type="ChEBI" id="CHEBI:43474"/>
        <dbReference type="ChEBI" id="CHEBI:57287"/>
        <dbReference type="ChEBI" id="CHEBI:57292"/>
        <dbReference type="ChEBI" id="CHEBI:58189"/>
    </reaction>
    <physiologicalReaction direction="right-to-left" evidence="9">
        <dbReference type="Rhea" id="RHEA:22122"/>
    </physiologicalReaction>
</comment>
<dbReference type="GO" id="GO:0005829">
    <property type="term" value="C:cytosol"/>
    <property type="evidence" value="ECO:0007669"/>
    <property type="project" value="TreeGrafter"/>
</dbReference>
<dbReference type="OrthoDB" id="9802602at2"/>
<evidence type="ECO:0000256" key="1">
    <source>
        <dbReference type="ARBA" id="ARBA00009182"/>
    </source>
</evidence>
<dbReference type="Gene3D" id="3.40.50.261">
    <property type="entry name" value="Succinyl-CoA synthetase domains"/>
    <property type="match status" value="1"/>
</dbReference>
<dbReference type="GO" id="GO:0042709">
    <property type="term" value="C:succinate-CoA ligase complex"/>
    <property type="evidence" value="ECO:0007669"/>
    <property type="project" value="TreeGrafter"/>
</dbReference>
<dbReference type="SUPFAM" id="SSF56059">
    <property type="entry name" value="Glutathione synthetase ATP-binding domain-like"/>
    <property type="match status" value="1"/>
</dbReference>
<dbReference type="PANTHER" id="PTHR11815:SF10">
    <property type="entry name" value="SUCCINATE--COA LIGASE [GDP-FORMING] SUBUNIT BETA, MITOCHONDRIAL"/>
    <property type="match status" value="1"/>
</dbReference>
<dbReference type="PROSITE" id="PS50975">
    <property type="entry name" value="ATP_GRASP"/>
    <property type="match status" value="1"/>
</dbReference>
<dbReference type="EMBL" id="PDKT01000001">
    <property type="protein sequence ID" value="PPI88060.1"/>
    <property type="molecule type" value="Genomic_DNA"/>
</dbReference>
<feature type="binding site" evidence="10">
    <location>
        <begin position="321"/>
        <end position="323"/>
    </location>
    <ligand>
        <name>substrate</name>
        <note>ligand shared with subunit alpha</note>
    </ligand>
</feature>
<dbReference type="EC" id="6.2.1.5" evidence="10"/>
<evidence type="ECO:0000259" key="11">
    <source>
        <dbReference type="PROSITE" id="PS50975"/>
    </source>
</evidence>
<evidence type="ECO:0000256" key="2">
    <source>
        <dbReference type="ARBA" id="ARBA00022532"/>
    </source>
</evidence>
<feature type="binding site" evidence="10">
    <location>
        <position position="264"/>
    </location>
    <ligand>
        <name>substrate</name>
        <note>ligand shared with subunit alpha</note>
    </ligand>
</feature>
<dbReference type="InterPro" id="IPR013815">
    <property type="entry name" value="ATP_grasp_subdomain_1"/>
</dbReference>
<dbReference type="AlphaFoldDB" id="A0A2P5T0H6"/>
<dbReference type="SUPFAM" id="SSF52210">
    <property type="entry name" value="Succinyl-CoA synthetase domains"/>
    <property type="match status" value="1"/>
</dbReference>
<proteinExistence type="inferred from homology"/>